<organism evidence="10 11">
    <name type="scientific">Massilia consociata</name>
    <dbReference type="NCBI Taxonomy" id="760117"/>
    <lineage>
        <taxon>Bacteria</taxon>
        <taxon>Pseudomonadati</taxon>
        <taxon>Pseudomonadota</taxon>
        <taxon>Betaproteobacteria</taxon>
        <taxon>Burkholderiales</taxon>
        <taxon>Oxalobacteraceae</taxon>
        <taxon>Telluria group</taxon>
        <taxon>Massilia</taxon>
    </lineage>
</organism>
<name>A0ABV6FAL5_9BURK</name>
<keyword evidence="4 5" id="KW-0975">Bacterial flagellum</keyword>
<feature type="domain" description="Flagellar basal body rod protein N-terminal" evidence="6">
    <location>
        <begin position="3"/>
        <end position="33"/>
    </location>
</feature>
<dbReference type="EMBL" id="JBHLWP010000003">
    <property type="protein sequence ID" value="MFC0250570.1"/>
    <property type="molecule type" value="Genomic_DNA"/>
</dbReference>
<keyword evidence="10" id="KW-0282">Flagellum</keyword>
<evidence type="ECO:0000259" key="9">
    <source>
        <dbReference type="Pfam" id="PF22692"/>
    </source>
</evidence>
<evidence type="ECO:0000256" key="2">
    <source>
        <dbReference type="ARBA" id="ARBA00009677"/>
    </source>
</evidence>
<comment type="caution">
    <text evidence="10">The sequence shown here is derived from an EMBL/GenBank/DDBJ whole genome shotgun (WGS) entry which is preliminary data.</text>
</comment>
<evidence type="ECO:0000313" key="10">
    <source>
        <dbReference type="EMBL" id="MFC0250570.1"/>
    </source>
</evidence>
<dbReference type="Pfam" id="PF07559">
    <property type="entry name" value="FlgE_D2"/>
    <property type="match status" value="1"/>
</dbReference>
<dbReference type="Proteomes" id="UP001589773">
    <property type="component" value="Unassembled WGS sequence"/>
</dbReference>
<feature type="domain" description="Flagellar basal-body/hook protein C-terminal" evidence="7">
    <location>
        <begin position="352"/>
        <end position="395"/>
    </location>
</feature>
<dbReference type="NCBIfam" id="TIGR03506">
    <property type="entry name" value="FlgEFG_subfam"/>
    <property type="match status" value="1"/>
</dbReference>
<dbReference type="InterPro" id="IPR053967">
    <property type="entry name" value="LlgE_F_G-like_D1"/>
</dbReference>
<feature type="domain" description="Flagellar hook protein FlgE D2" evidence="8">
    <location>
        <begin position="153"/>
        <end position="278"/>
    </location>
</feature>
<dbReference type="InterPro" id="IPR037058">
    <property type="entry name" value="Falgellar_hook_FlgE_sf"/>
</dbReference>
<evidence type="ECO:0000256" key="4">
    <source>
        <dbReference type="ARBA" id="ARBA00023143"/>
    </source>
</evidence>
<dbReference type="InterPro" id="IPR020013">
    <property type="entry name" value="Flagellar_FlgE/F/G"/>
</dbReference>
<evidence type="ECO:0000259" key="8">
    <source>
        <dbReference type="Pfam" id="PF07559"/>
    </source>
</evidence>
<reference evidence="10 11" key="1">
    <citation type="submission" date="2024-09" db="EMBL/GenBank/DDBJ databases">
        <authorList>
            <person name="Sun Q."/>
            <person name="Mori K."/>
        </authorList>
    </citation>
    <scope>NUCLEOTIDE SEQUENCE [LARGE SCALE GENOMIC DNA]</scope>
    <source>
        <strain evidence="10 11">CCM 7792</strain>
    </source>
</reference>
<dbReference type="RefSeq" id="WP_379677336.1">
    <property type="nucleotide sequence ID" value="NZ_JBHLWP010000003.1"/>
</dbReference>
<dbReference type="SUPFAM" id="SSF117143">
    <property type="entry name" value="Flagellar hook protein flgE"/>
    <property type="match status" value="1"/>
</dbReference>
<comment type="similarity">
    <text evidence="2 5">Belongs to the flagella basal body rod proteins family.</text>
</comment>
<gene>
    <name evidence="10" type="ORF">ACFFJK_01595</name>
</gene>
<dbReference type="InterPro" id="IPR011491">
    <property type="entry name" value="FlgE_D2"/>
</dbReference>
<dbReference type="Gene3D" id="2.60.98.20">
    <property type="entry name" value="Flagellar hook protein FlgE"/>
    <property type="match status" value="1"/>
</dbReference>
<evidence type="ECO:0000259" key="6">
    <source>
        <dbReference type="Pfam" id="PF00460"/>
    </source>
</evidence>
<keyword evidence="11" id="KW-1185">Reference proteome</keyword>
<evidence type="ECO:0000256" key="5">
    <source>
        <dbReference type="RuleBase" id="RU362116"/>
    </source>
</evidence>
<protein>
    <recommendedName>
        <fullName evidence="3 5">Flagellar hook protein FlgE</fullName>
    </recommendedName>
</protein>
<keyword evidence="10" id="KW-0969">Cilium</keyword>
<dbReference type="Pfam" id="PF00460">
    <property type="entry name" value="Flg_bb_rod"/>
    <property type="match status" value="1"/>
</dbReference>
<evidence type="ECO:0000256" key="3">
    <source>
        <dbReference type="ARBA" id="ARBA00019015"/>
    </source>
</evidence>
<dbReference type="Pfam" id="PF22692">
    <property type="entry name" value="LlgE_F_G_D1"/>
    <property type="match status" value="1"/>
</dbReference>
<dbReference type="InterPro" id="IPR037925">
    <property type="entry name" value="FlgE/F/G-like"/>
</dbReference>
<keyword evidence="10" id="KW-0966">Cell projection</keyword>
<comment type="subcellular location">
    <subcellularLocation>
        <location evidence="1 5">Bacterial flagellum basal body</location>
    </subcellularLocation>
</comment>
<dbReference type="InterPro" id="IPR001444">
    <property type="entry name" value="Flag_bb_rod_N"/>
</dbReference>
<feature type="domain" description="Flagellar hook protein FlgE/F/G-like D1" evidence="9">
    <location>
        <begin position="76"/>
        <end position="138"/>
    </location>
</feature>
<accession>A0ABV6FAL5</accession>
<dbReference type="InterPro" id="IPR010930">
    <property type="entry name" value="Flg_bb/hook_C_dom"/>
</dbReference>
<evidence type="ECO:0000259" key="7">
    <source>
        <dbReference type="Pfam" id="PF06429"/>
    </source>
</evidence>
<proteinExistence type="inferred from homology"/>
<dbReference type="Pfam" id="PF06429">
    <property type="entry name" value="Flg_bbr_C"/>
    <property type="match status" value="1"/>
</dbReference>
<dbReference type="PANTHER" id="PTHR30435">
    <property type="entry name" value="FLAGELLAR PROTEIN"/>
    <property type="match status" value="1"/>
</dbReference>
<comment type="function">
    <text evidence="5">A flexible structure which links the flagellar filament to the drive apparatus in the basal body.</text>
</comment>
<sequence>MSFNIALSGIQAINQQLEAVSNNIANAGTYGFKSSRANFASVYAGDQANGVEIGSLTQNIGQNGSLQTTGRNLDAAIQGRGFFTSRDAQGVMQYTRVGIFSANNQGYLVDAAGRNVQGYGPTVGGVLGVMGDIRIPTGQIPAKASTGVNFVGNLSADWKVPTTTTFDPADPASYNMVKQSVLYDSLGTQHTVSQYFVKNETPANTVTVHYAFDGGAPVTDTTTLTFDANGQLPPSTKSGALTLTPAGGAADLQFTIDYTGTTQFAGEATTTTNRSDGYASGAFVGVELAENGSVVAKYSNEQQQVVGTLAIATFPDEGSLTPTSDTSWSATAGSGAPLYSTPGIGLAGKLSKGTLEGSNVDITSELVGLMTSQRNYQANSKVITAENQMMQALLQAL</sequence>
<evidence type="ECO:0000256" key="1">
    <source>
        <dbReference type="ARBA" id="ARBA00004117"/>
    </source>
</evidence>
<dbReference type="PANTHER" id="PTHR30435:SF1">
    <property type="entry name" value="FLAGELLAR HOOK PROTEIN FLGE"/>
    <property type="match status" value="1"/>
</dbReference>
<evidence type="ECO:0000313" key="11">
    <source>
        <dbReference type="Proteomes" id="UP001589773"/>
    </source>
</evidence>